<reference evidence="2" key="2">
    <citation type="submission" date="2022-10" db="EMBL/GenBank/DDBJ databases">
        <authorList>
            <consortium name="ENA_rothamsted_submissions"/>
            <consortium name="culmorum"/>
            <person name="King R."/>
        </authorList>
    </citation>
    <scope>NUCLEOTIDE SEQUENCE</scope>
</reference>
<proteinExistence type="predicted"/>
<gene>
    <name evidence="2" type="ORF">CHIRRI_LOCUS2642</name>
</gene>
<keyword evidence="1" id="KW-0472">Membrane</keyword>
<keyword evidence="3" id="KW-1185">Reference proteome</keyword>
<accession>A0A9N9RK67</accession>
<dbReference type="AlphaFoldDB" id="A0A9N9RK67"/>
<dbReference type="PANTHER" id="PTHR36694">
    <property type="entry name" value="PASIFLORA 1, ISOFORM A-RELATED"/>
    <property type="match status" value="1"/>
</dbReference>
<organism evidence="2 3">
    <name type="scientific">Chironomus riparius</name>
    <dbReference type="NCBI Taxonomy" id="315576"/>
    <lineage>
        <taxon>Eukaryota</taxon>
        <taxon>Metazoa</taxon>
        <taxon>Ecdysozoa</taxon>
        <taxon>Arthropoda</taxon>
        <taxon>Hexapoda</taxon>
        <taxon>Insecta</taxon>
        <taxon>Pterygota</taxon>
        <taxon>Neoptera</taxon>
        <taxon>Endopterygota</taxon>
        <taxon>Diptera</taxon>
        <taxon>Nematocera</taxon>
        <taxon>Chironomoidea</taxon>
        <taxon>Chironomidae</taxon>
        <taxon>Chironominae</taxon>
        <taxon>Chironomus</taxon>
    </lineage>
</organism>
<sequence>MVLFNKCCCVFRLATGGMILGWIGAIESLVVVILTTIGLTHVPEIMDHLRNETRMPSLKMEAINETHVSLFQRHRGEMTTEDEMFIERGMYAILALNLIVNVVTLISSLLLITGSIKRNSKYLIPWLICEALCLIFSSFAAISKSFEMALYKESVIEGFGTILVICFFVGIEVYLYLCVYSLYQTLKTEEKNQRQMQMNEINQATQKDHHDGLPPYNKL</sequence>
<protein>
    <submittedName>
        <fullName evidence="2">Uncharacterized protein</fullName>
    </submittedName>
</protein>
<feature type="transmembrane region" description="Helical" evidence="1">
    <location>
        <begin position="123"/>
        <end position="142"/>
    </location>
</feature>
<dbReference type="PANTHER" id="PTHR36694:SF11">
    <property type="entry name" value="LP21121P-RELATED"/>
    <property type="match status" value="1"/>
</dbReference>
<feature type="transmembrane region" description="Helical" evidence="1">
    <location>
        <begin position="20"/>
        <end position="42"/>
    </location>
</feature>
<dbReference type="EMBL" id="OU895877">
    <property type="protein sequence ID" value="CAG9799681.1"/>
    <property type="molecule type" value="Genomic_DNA"/>
</dbReference>
<evidence type="ECO:0000256" key="1">
    <source>
        <dbReference type="SAM" id="Phobius"/>
    </source>
</evidence>
<dbReference type="OrthoDB" id="8118226at2759"/>
<evidence type="ECO:0000313" key="3">
    <source>
        <dbReference type="Proteomes" id="UP001153620"/>
    </source>
</evidence>
<name>A0A9N9RK67_9DIPT</name>
<reference evidence="2" key="1">
    <citation type="submission" date="2022-01" db="EMBL/GenBank/DDBJ databases">
        <authorList>
            <person name="King R."/>
        </authorList>
    </citation>
    <scope>NUCLEOTIDE SEQUENCE</scope>
</reference>
<dbReference type="InterPro" id="IPR031720">
    <property type="entry name" value="DUF4728"/>
</dbReference>
<dbReference type="Pfam" id="PF15860">
    <property type="entry name" value="DUF4728"/>
    <property type="match status" value="1"/>
</dbReference>
<feature type="transmembrane region" description="Helical" evidence="1">
    <location>
        <begin position="90"/>
        <end position="111"/>
    </location>
</feature>
<dbReference type="Proteomes" id="UP001153620">
    <property type="component" value="Chromosome 1"/>
</dbReference>
<evidence type="ECO:0000313" key="2">
    <source>
        <dbReference type="EMBL" id="CAG9799681.1"/>
    </source>
</evidence>
<feature type="transmembrane region" description="Helical" evidence="1">
    <location>
        <begin position="162"/>
        <end position="183"/>
    </location>
</feature>
<keyword evidence="1" id="KW-0812">Transmembrane</keyword>
<keyword evidence="1" id="KW-1133">Transmembrane helix</keyword>